<evidence type="ECO:0000313" key="2">
    <source>
        <dbReference type="Proteomes" id="UP000198833"/>
    </source>
</evidence>
<proteinExistence type="predicted"/>
<reference evidence="1 2" key="1">
    <citation type="submission" date="2016-10" db="EMBL/GenBank/DDBJ databases">
        <authorList>
            <person name="de Groot N.N."/>
        </authorList>
    </citation>
    <scope>NUCLEOTIDE SEQUENCE [LARGE SCALE GENOMIC DNA]</scope>
    <source>
        <strain evidence="1 2">DSM 15695</strain>
    </source>
</reference>
<dbReference type="Proteomes" id="UP000198833">
    <property type="component" value="Unassembled WGS sequence"/>
</dbReference>
<accession>A0A1H9GRN9</accession>
<protein>
    <recommendedName>
        <fullName evidence="3">Helix-turn-helix</fullName>
    </recommendedName>
</protein>
<name>A0A1H9GRN9_9LACT</name>
<dbReference type="OrthoDB" id="2339770at2"/>
<evidence type="ECO:0000313" key="1">
    <source>
        <dbReference type="EMBL" id="SEQ52668.1"/>
    </source>
</evidence>
<dbReference type="AlphaFoldDB" id="A0A1H9GRN9"/>
<dbReference type="EMBL" id="FOEN01000017">
    <property type="protein sequence ID" value="SEQ52668.1"/>
    <property type="molecule type" value="Genomic_DNA"/>
</dbReference>
<organism evidence="1 2">
    <name type="scientific">Ignavigranum ruoffiae</name>
    <dbReference type="NCBI Taxonomy" id="89093"/>
    <lineage>
        <taxon>Bacteria</taxon>
        <taxon>Bacillati</taxon>
        <taxon>Bacillota</taxon>
        <taxon>Bacilli</taxon>
        <taxon>Lactobacillales</taxon>
        <taxon>Aerococcaceae</taxon>
        <taxon>Ignavigranum</taxon>
    </lineage>
</organism>
<gene>
    <name evidence="1" type="ORF">SAMN04488558_1172</name>
</gene>
<sequence length="67" mass="7674">MADIANLDTIKWLFNNKSGYKIAKDTGIAQSTISRFQTGETKLENMRFSHAIKLTNYAENIKKEHNL</sequence>
<keyword evidence="2" id="KW-1185">Reference proteome</keyword>
<evidence type="ECO:0008006" key="3">
    <source>
        <dbReference type="Google" id="ProtNLM"/>
    </source>
</evidence>
<dbReference type="RefSeq" id="WP_092572682.1">
    <property type="nucleotide sequence ID" value="NZ_CP149446.1"/>
</dbReference>